<dbReference type="RefSeq" id="WP_058573573.1">
    <property type="nucleotide sequence ID" value="NZ_LOPV01000643.1"/>
</dbReference>
<proteinExistence type="predicted"/>
<evidence type="ECO:0000313" key="4">
    <source>
        <dbReference type="Proteomes" id="UP000053157"/>
    </source>
</evidence>
<evidence type="ECO:0000313" key="3">
    <source>
        <dbReference type="EMBL" id="KTG11712.1"/>
    </source>
</evidence>
<feature type="domain" description="DUF7351" evidence="2">
    <location>
        <begin position="109"/>
        <end position="291"/>
    </location>
</feature>
<dbReference type="AlphaFoldDB" id="A0A0W1RDZ6"/>
<dbReference type="InterPro" id="IPR036388">
    <property type="entry name" value="WH-like_DNA-bd_sf"/>
</dbReference>
<evidence type="ECO:0000259" key="2">
    <source>
        <dbReference type="Pfam" id="PF24042"/>
    </source>
</evidence>
<feature type="domain" description="DUF7347" evidence="1">
    <location>
        <begin position="8"/>
        <end position="92"/>
    </location>
</feature>
<gene>
    <name evidence="3" type="ORF">AUR66_19975</name>
</gene>
<dbReference type="Pfam" id="PF24038">
    <property type="entry name" value="DUF7347"/>
    <property type="match status" value="1"/>
</dbReference>
<dbReference type="Pfam" id="PF24042">
    <property type="entry name" value="DUF7351"/>
    <property type="match status" value="1"/>
</dbReference>
<organism evidence="3 4">
    <name type="scientific">Haloferax profundi</name>
    <dbReference type="NCBI Taxonomy" id="1544718"/>
    <lineage>
        <taxon>Archaea</taxon>
        <taxon>Methanobacteriati</taxon>
        <taxon>Methanobacteriota</taxon>
        <taxon>Stenosarchaea group</taxon>
        <taxon>Halobacteria</taxon>
        <taxon>Halobacteriales</taxon>
        <taxon>Haloferacaceae</taxon>
        <taxon>Haloferax</taxon>
    </lineage>
</organism>
<comment type="caution">
    <text evidence="3">The sequence shown here is derived from an EMBL/GenBank/DDBJ whole genome shotgun (WGS) entry which is preliminary data.</text>
</comment>
<dbReference type="Gene3D" id="1.10.10.10">
    <property type="entry name" value="Winged helix-like DNA-binding domain superfamily/Winged helix DNA-binding domain"/>
    <property type="match status" value="1"/>
</dbReference>
<reference evidence="3 4" key="1">
    <citation type="submission" date="2015-12" db="EMBL/GenBank/DDBJ databases">
        <title>Haloferax profundi sp. nov. isolated from the Discovery deep brine-seawater interface in the Red Sea.</title>
        <authorList>
            <person name="Zhang G."/>
            <person name="Stingl U."/>
            <person name="Rashid M."/>
        </authorList>
    </citation>
    <scope>NUCLEOTIDE SEQUENCE [LARGE SCALE GENOMIC DNA]</scope>
    <source>
        <strain evidence="3 4">SB29</strain>
    </source>
</reference>
<dbReference type="Proteomes" id="UP000053157">
    <property type="component" value="Unassembled WGS sequence"/>
</dbReference>
<protein>
    <recommendedName>
        <fullName evidence="5">ArsR family transcriptional regulator</fullName>
    </recommendedName>
</protein>
<evidence type="ECO:0008006" key="5">
    <source>
        <dbReference type="Google" id="ProtNLM"/>
    </source>
</evidence>
<dbReference type="InterPro" id="IPR055775">
    <property type="entry name" value="DUF7351"/>
</dbReference>
<dbReference type="OrthoDB" id="8482at2157"/>
<keyword evidence="4" id="KW-1185">Reference proteome</keyword>
<dbReference type="EMBL" id="LOPV01000643">
    <property type="protein sequence ID" value="KTG11712.1"/>
    <property type="molecule type" value="Genomic_DNA"/>
</dbReference>
<name>A0A0W1RDZ6_9EURY</name>
<accession>A0A0W1RDZ6</accession>
<evidence type="ECO:0000259" key="1">
    <source>
        <dbReference type="Pfam" id="PF24038"/>
    </source>
</evidence>
<sequence length="307" mass="34257">MENTRSATDIFRLLADDTRVSILRAIAVAQHELEEVGSGAAELAFSEIYEHVDVENTSKLSYHLGELTGIYLQKSNGGYSLSHAGERIVRFILSGNYEQPSSFGPEPVDGVCVFCGEEALEAKLSHQFFRIDCTACEQQVTGQPISPAQVRTRDDESLLQSVKVRSAEDARQIQRGMCPECGAHLSVDVIAVPESPLPDADPFVVTSSCKECLREYNSPLTYSVVYHPASIAFHWDRGVDVTARGLWEFHEHLYEGRWTSEQKSSDPDEYEVVLRHGEDAVRLYLDSTATVVRTERVRGESGEFRHS</sequence>
<dbReference type="InterPro" id="IPR055771">
    <property type="entry name" value="DUF7347"/>
</dbReference>